<reference evidence="3" key="2">
    <citation type="submission" date="2023-05" db="EMBL/GenBank/DDBJ databases">
        <authorList>
            <person name="Schelkunov M.I."/>
        </authorList>
    </citation>
    <scope>NUCLEOTIDE SEQUENCE</scope>
    <source>
        <strain evidence="3">Hsosn_3</strain>
        <tissue evidence="3">Leaf</tissue>
    </source>
</reference>
<name>A0AAD8J7F6_9APIA</name>
<keyword evidence="1" id="KW-0677">Repeat</keyword>
<keyword evidence="4" id="KW-1185">Reference proteome</keyword>
<dbReference type="AlphaFoldDB" id="A0AAD8J7F6"/>
<dbReference type="GO" id="GO:0003729">
    <property type="term" value="F:mRNA binding"/>
    <property type="evidence" value="ECO:0007669"/>
    <property type="project" value="TreeGrafter"/>
</dbReference>
<feature type="repeat" description="PPR" evidence="2">
    <location>
        <begin position="410"/>
        <end position="444"/>
    </location>
</feature>
<dbReference type="EMBL" id="JAUIZM010000002">
    <property type="protein sequence ID" value="KAK1398904.1"/>
    <property type="molecule type" value="Genomic_DNA"/>
</dbReference>
<feature type="repeat" description="PPR" evidence="2">
    <location>
        <begin position="585"/>
        <end position="619"/>
    </location>
</feature>
<proteinExistence type="predicted"/>
<dbReference type="Pfam" id="PF13041">
    <property type="entry name" value="PPR_2"/>
    <property type="match status" value="4"/>
</dbReference>
<feature type="repeat" description="PPR" evidence="2">
    <location>
        <begin position="550"/>
        <end position="584"/>
    </location>
</feature>
<sequence>MKALVSVIRACSARSKFTFHQKIEPFRLFSLSSASASLLTFESSSFEENRVLSADNCIGENNDGFSQNVHATCACISGESSTANYRVCPSFQGNDMFKSVNDENDSVYWFHQRPEDIDRFKRIKSILANYGWNFCFSKYSYRDIVIDQHNVIRILNSLYEESRDASLAFFFYQWSQFCGDSTHSLPTICRMIHILISGNMNHRSIDLLCYLARENNGEDQWHLLMKVLHETHIDTKGLGTAYSMLVDCFIKENMMHIALELSRQMKCYDLFPSKGVINSLIRGLIKSEQIELAWDYLEEIQIQGLVADASIMSLFIQSYCRKGNLKCAWKLLSEMKNYGITPDVVVYTILINALCKACLIREATSLLFKMAYMGITPDSICVSSVIDGICKTGGFDEAIKILKIFRLPPNIYIYNSFIAKLCRDGNMALAFKIFQEMIELGFLPDCHSYTTILGGYCKLGDFNGALIFWGKILKSGVKASVATYTTLIDCSCKSGDVDTAEYIFLAMIKEGLVPDMAAYNTLINGYGRKGGLYKAFGILDMMKSAGISPDIVSYNAIIHGLILQGFVNEARDILDELICRGFSPDVVTFTNLITGYSSKGNFKEAYLMWFHLSDLRMKPDVVMCSALLYGYCRVHLMEEANSLFLKMLDIGLVPDVILYNMLIRSFCYSGNMDDACRLVNMMVRQGIIPNDVTYQALTFGYKKDRARNPVETAAFKLQQILEQYGFSTDVYFTDFSTTLGDDVTASSGRKLVTDNKDH</sequence>
<feature type="repeat" description="PPR" evidence="2">
    <location>
        <begin position="515"/>
        <end position="549"/>
    </location>
</feature>
<dbReference type="InterPro" id="IPR011990">
    <property type="entry name" value="TPR-like_helical_dom_sf"/>
</dbReference>
<dbReference type="NCBIfam" id="TIGR00756">
    <property type="entry name" value="PPR"/>
    <property type="match status" value="10"/>
</dbReference>
<feature type="repeat" description="PPR" evidence="2">
    <location>
        <begin position="445"/>
        <end position="479"/>
    </location>
</feature>
<feature type="repeat" description="PPR" evidence="2">
    <location>
        <begin position="343"/>
        <end position="377"/>
    </location>
</feature>
<evidence type="ECO:0000313" key="4">
    <source>
        <dbReference type="Proteomes" id="UP001237642"/>
    </source>
</evidence>
<protein>
    <submittedName>
        <fullName evidence="3">PPR domain-containing protein/PPR_1 domain-containing protein/PPR_2 domain-containing protein/PPR_3 domain-containing protein</fullName>
    </submittedName>
</protein>
<dbReference type="Pfam" id="PF01535">
    <property type="entry name" value="PPR"/>
    <property type="match status" value="3"/>
</dbReference>
<evidence type="ECO:0000256" key="1">
    <source>
        <dbReference type="ARBA" id="ARBA00022737"/>
    </source>
</evidence>
<dbReference type="PANTHER" id="PTHR47932:SF63">
    <property type="entry name" value="OS08G0290000 PROTEIN"/>
    <property type="match status" value="1"/>
</dbReference>
<dbReference type="InterPro" id="IPR002885">
    <property type="entry name" value="PPR_rpt"/>
</dbReference>
<reference evidence="3" key="1">
    <citation type="submission" date="2023-02" db="EMBL/GenBank/DDBJ databases">
        <title>Genome of toxic invasive species Heracleum sosnowskyi carries increased number of genes despite the absence of recent whole-genome duplications.</title>
        <authorList>
            <person name="Schelkunov M."/>
            <person name="Shtratnikova V."/>
            <person name="Makarenko M."/>
            <person name="Klepikova A."/>
            <person name="Omelchenko D."/>
            <person name="Novikova G."/>
            <person name="Obukhova E."/>
            <person name="Bogdanov V."/>
            <person name="Penin A."/>
            <person name="Logacheva M."/>
        </authorList>
    </citation>
    <scope>NUCLEOTIDE SEQUENCE</scope>
    <source>
        <strain evidence="3">Hsosn_3</strain>
        <tissue evidence="3">Leaf</tissue>
    </source>
</reference>
<dbReference type="PROSITE" id="PS51375">
    <property type="entry name" value="PPR"/>
    <property type="match status" value="10"/>
</dbReference>
<feature type="repeat" description="PPR" evidence="2">
    <location>
        <begin position="655"/>
        <end position="689"/>
    </location>
</feature>
<dbReference type="PANTHER" id="PTHR47932">
    <property type="entry name" value="ATPASE EXPRESSION PROTEIN 3"/>
    <property type="match status" value="1"/>
</dbReference>
<evidence type="ECO:0000256" key="2">
    <source>
        <dbReference type="PROSITE-ProRule" id="PRU00708"/>
    </source>
</evidence>
<feature type="repeat" description="PPR" evidence="2">
    <location>
        <begin position="620"/>
        <end position="654"/>
    </location>
</feature>
<feature type="repeat" description="PPR" evidence="2">
    <location>
        <begin position="308"/>
        <end position="342"/>
    </location>
</feature>
<accession>A0AAD8J7F6</accession>
<dbReference type="Pfam" id="PF12854">
    <property type="entry name" value="PPR_1"/>
    <property type="match status" value="2"/>
</dbReference>
<comment type="caution">
    <text evidence="3">The sequence shown here is derived from an EMBL/GenBank/DDBJ whole genome shotgun (WGS) entry which is preliminary data.</text>
</comment>
<dbReference type="Gene3D" id="1.25.40.10">
    <property type="entry name" value="Tetratricopeptide repeat domain"/>
    <property type="match status" value="5"/>
</dbReference>
<dbReference type="SUPFAM" id="SSF81901">
    <property type="entry name" value="HCP-like"/>
    <property type="match status" value="1"/>
</dbReference>
<evidence type="ECO:0000313" key="3">
    <source>
        <dbReference type="EMBL" id="KAK1398904.1"/>
    </source>
</evidence>
<organism evidence="3 4">
    <name type="scientific">Heracleum sosnowskyi</name>
    <dbReference type="NCBI Taxonomy" id="360622"/>
    <lineage>
        <taxon>Eukaryota</taxon>
        <taxon>Viridiplantae</taxon>
        <taxon>Streptophyta</taxon>
        <taxon>Embryophyta</taxon>
        <taxon>Tracheophyta</taxon>
        <taxon>Spermatophyta</taxon>
        <taxon>Magnoliopsida</taxon>
        <taxon>eudicotyledons</taxon>
        <taxon>Gunneridae</taxon>
        <taxon>Pentapetalae</taxon>
        <taxon>asterids</taxon>
        <taxon>campanulids</taxon>
        <taxon>Apiales</taxon>
        <taxon>Apiaceae</taxon>
        <taxon>Apioideae</taxon>
        <taxon>apioid superclade</taxon>
        <taxon>Tordylieae</taxon>
        <taxon>Tordyliinae</taxon>
        <taxon>Heracleum</taxon>
    </lineage>
</organism>
<feature type="repeat" description="PPR" evidence="2">
    <location>
        <begin position="480"/>
        <end position="514"/>
    </location>
</feature>
<gene>
    <name evidence="3" type="ORF">POM88_008767</name>
</gene>
<dbReference type="Proteomes" id="UP001237642">
    <property type="component" value="Unassembled WGS sequence"/>
</dbReference>